<gene>
    <name evidence="1" type="ORF">METZ01_LOCUS157424</name>
</gene>
<organism evidence="1">
    <name type="scientific">marine metagenome</name>
    <dbReference type="NCBI Taxonomy" id="408172"/>
    <lineage>
        <taxon>unclassified sequences</taxon>
        <taxon>metagenomes</taxon>
        <taxon>ecological metagenomes</taxon>
    </lineage>
</organism>
<proteinExistence type="predicted"/>
<sequence length="43" mass="4906">VPKFFLQVISQIFGVAVMAPSKNRPVSRQKEYLKSFQYSGKNS</sequence>
<dbReference type="EMBL" id="UINC01026684">
    <property type="protein sequence ID" value="SVB04570.1"/>
    <property type="molecule type" value="Genomic_DNA"/>
</dbReference>
<evidence type="ECO:0000313" key="1">
    <source>
        <dbReference type="EMBL" id="SVB04570.1"/>
    </source>
</evidence>
<name>A0A382ASQ4_9ZZZZ</name>
<reference evidence="1" key="1">
    <citation type="submission" date="2018-05" db="EMBL/GenBank/DDBJ databases">
        <authorList>
            <person name="Lanie J.A."/>
            <person name="Ng W.-L."/>
            <person name="Kazmierczak K.M."/>
            <person name="Andrzejewski T.M."/>
            <person name="Davidsen T.M."/>
            <person name="Wayne K.J."/>
            <person name="Tettelin H."/>
            <person name="Glass J.I."/>
            <person name="Rusch D."/>
            <person name="Podicherti R."/>
            <person name="Tsui H.-C.T."/>
            <person name="Winkler M.E."/>
        </authorList>
    </citation>
    <scope>NUCLEOTIDE SEQUENCE</scope>
</reference>
<dbReference type="AlphaFoldDB" id="A0A382ASQ4"/>
<feature type="non-terminal residue" evidence="1">
    <location>
        <position position="1"/>
    </location>
</feature>
<accession>A0A382ASQ4</accession>
<protein>
    <submittedName>
        <fullName evidence="1">Uncharacterized protein</fullName>
    </submittedName>
</protein>